<proteinExistence type="predicted"/>
<dbReference type="InterPro" id="IPR036875">
    <property type="entry name" value="Znf_CCHC_sf"/>
</dbReference>
<feature type="domain" description="CCHC-type" evidence="2">
    <location>
        <begin position="110"/>
        <end position="124"/>
    </location>
</feature>
<evidence type="ECO:0000256" key="1">
    <source>
        <dbReference type="PROSITE-ProRule" id="PRU00047"/>
    </source>
</evidence>
<evidence type="ECO:0000313" key="4">
    <source>
        <dbReference type="Proteomes" id="UP000221861"/>
    </source>
</evidence>
<organism evidence="3 4">
    <name type="scientific">Pseudomonas phage AN14</name>
    <dbReference type="NCBI Taxonomy" id="1868597"/>
    <lineage>
        <taxon>Viruses</taxon>
        <taxon>Duplodnaviria</taxon>
        <taxon>Heunggongvirae</taxon>
        <taxon>Uroviricota</taxon>
        <taxon>Caudoviricetes</taxon>
        <taxon>Mesyanzhinovviridae</taxon>
        <taxon>Rabinowitzvirinae</taxon>
        <taxon>Yuavirus</taxon>
        <taxon>Yuavirus M6</taxon>
        <taxon>Pseudomonas virus M6</taxon>
    </lineage>
</organism>
<accession>A0A1B0Z080</accession>
<sequence length="131" mass="13782">MSGRYKVLVGSQSGHCCFDYTVVDTLKPHPVYASQGLFDAICETFSEEEAHAVARALNAAATSQATLARAARLFEEALPKFNWGASALDANAIQLLNEVPGEVRAALKACTLCGGEGHTAPNCPWAKEGGA</sequence>
<gene>
    <name evidence="3" type="ORF">AN14_52</name>
</gene>
<dbReference type="Proteomes" id="UP000221861">
    <property type="component" value="Segment"/>
</dbReference>
<name>A0A1B0Z080_9CAUD</name>
<protein>
    <recommendedName>
        <fullName evidence="2">CCHC-type domain-containing protein</fullName>
    </recommendedName>
</protein>
<dbReference type="InterPro" id="IPR001878">
    <property type="entry name" value="Znf_CCHC"/>
</dbReference>
<keyword evidence="1" id="KW-0862">Zinc</keyword>
<dbReference type="EMBL" id="KX198613">
    <property type="protein sequence ID" value="ANO57447.1"/>
    <property type="molecule type" value="Genomic_DNA"/>
</dbReference>
<dbReference type="GO" id="GO:0008270">
    <property type="term" value="F:zinc ion binding"/>
    <property type="evidence" value="ECO:0007669"/>
    <property type="project" value="UniProtKB-KW"/>
</dbReference>
<evidence type="ECO:0000259" key="2">
    <source>
        <dbReference type="PROSITE" id="PS50158"/>
    </source>
</evidence>
<keyword evidence="1" id="KW-0479">Metal-binding</keyword>
<evidence type="ECO:0000313" key="3">
    <source>
        <dbReference type="EMBL" id="ANO57447.1"/>
    </source>
</evidence>
<keyword evidence="1" id="KW-0863">Zinc-finger</keyword>
<dbReference type="SUPFAM" id="SSF57756">
    <property type="entry name" value="Retrovirus zinc finger-like domains"/>
    <property type="match status" value="1"/>
</dbReference>
<reference evidence="3 4" key="1">
    <citation type="submission" date="2016-05" db="EMBL/GenBank/DDBJ databases">
        <title>Characterization and complete genome sequence analysis of two novel Pseudomonas aeruginosa bacteriophages from the Lake Baikal.</title>
        <authorList>
            <person name="Kabilov M.R."/>
            <person name="Sykilinda N.N."/>
            <person name="Bondar A.A."/>
            <person name="Gorshkova A.S."/>
            <person name="Kurochkina L.P."/>
            <person name="Mesyanzhinov V.V."/>
            <person name="Drukker V.V."/>
            <person name="Miroshnikov K.A."/>
        </authorList>
    </citation>
    <scope>NUCLEOTIDE SEQUENCE [LARGE SCALE GENOMIC DNA]</scope>
</reference>
<dbReference type="GO" id="GO:0003676">
    <property type="term" value="F:nucleic acid binding"/>
    <property type="evidence" value="ECO:0007669"/>
    <property type="project" value="InterPro"/>
</dbReference>
<dbReference type="PROSITE" id="PS50158">
    <property type="entry name" value="ZF_CCHC"/>
    <property type="match status" value="1"/>
</dbReference>